<name>A0A8X8H3L0_9RHOB</name>
<reference evidence="1" key="1">
    <citation type="submission" date="2020-05" db="EMBL/GenBank/DDBJ databases">
        <title>Fertoebacter nigrum gen. nov., sp. nov., a new member of the family Rhodobacteraceae.</title>
        <authorList>
            <person name="Szuroczki S."/>
            <person name="Abbaszade G."/>
            <person name="Buni D."/>
            <person name="Schumann P."/>
            <person name="Toth E."/>
        </authorList>
    </citation>
    <scope>NUCLEOTIDE SEQUENCE</scope>
    <source>
        <strain evidence="1">RG-N-1a</strain>
    </source>
</reference>
<organism evidence="1 2">
    <name type="scientific">Fertoeibacter niger</name>
    <dbReference type="NCBI Taxonomy" id="2656921"/>
    <lineage>
        <taxon>Bacteria</taxon>
        <taxon>Pseudomonadati</taxon>
        <taxon>Pseudomonadota</taxon>
        <taxon>Alphaproteobacteria</taxon>
        <taxon>Rhodobacterales</taxon>
        <taxon>Paracoccaceae</taxon>
        <taxon>Fertoeibacter</taxon>
    </lineage>
</organism>
<dbReference type="InterPro" id="IPR007183">
    <property type="entry name" value="UPF0280"/>
</dbReference>
<dbReference type="AlphaFoldDB" id="A0A8X8H3L0"/>
<evidence type="ECO:0000313" key="1">
    <source>
        <dbReference type="EMBL" id="NUB45689.1"/>
    </source>
</evidence>
<evidence type="ECO:0000313" key="2">
    <source>
        <dbReference type="Proteomes" id="UP000484076"/>
    </source>
</evidence>
<dbReference type="Gene3D" id="3.10.520.10">
    <property type="entry name" value="ApbE-like domains"/>
    <property type="match status" value="1"/>
</dbReference>
<dbReference type="InterPro" id="IPR003374">
    <property type="entry name" value="ApbE-like_sf"/>
</dbReference>
<accession>A0A8X8H3L0</accession>
<comment type="caution">
    <text evidence="1">The sequence shown here is derived from an EMBL/GenBank/DDBJ whole genome shotgun (WGS) entry which is preliminary data.</text>
</comment>
<proteinExistence type="predicted"/>
<keyword evidence="2" id="KW-1185">Reference proteome</keyword>
<dbReference type="SUPFAM" id="SSF143631">
    <property type="entry name" value="ApbE-like"/>
    <property type="match status" value="1"/>
</dbReference>
<dbReference type="NCBIfam" id="NF003322">
    <property type="entry name" value="PRK04334.1-2"/>
    <property type="match status" value="1"/>
</dbReference>
<sequence length="290" mass="29077">MRAQAAPQGGPGPQAALLPDGRLHLHHGPIDLIIGVFGPGDIAAAHARAMARFDGLLEGLVAELPALRSATPHPLRGPVARAMAAAVAPFRPAFITPMAAVAGAVADAVLAVLPGPGITRAYVNNGGDIALLLAEGQALTAAIAARPGLPDRVTIAHADPVRGIATSGWRGRSFSLGIADAVTVLAPNAATADAAATMIANAVDLPGHPAIARRPARDMDADSDLGQRLVTIAVAPLGPTDCAAALDAGAAFADTLCQRGLINGAALFLQGATRTIGQPLLAPNPEQPRA</sequence>
<dbReference type="PIRSF" id="PIRSF006421">
    <property type="entry name" value="UCP006421"/>
    <property type="match status" value="1"/>
</dbReference>
<gene>
    <name evidence="1" type="ORF">GEU84_014920</name>
</gene>
<dbReference type="EMBL" id="WHUT02000009">
    <property type="protein sequence ID" value="NUB45689.1"/>
    <property type="molecule type" value="Genomic_DNA"/>
</dbReference>
<dbReference type="Proteomes" id="UP000484076">
    <property type="component" value="Unassembled WGS sequence"/>
</dbReference>
<protein>
    <submittedName>
        <fullName evidence="1">UPF0280 family protein</fullName>
    </submittedName>
</protein>